<accession>A0A6A5WWI9</accession>
<dbReference type="OrthoDB" id="5275938at2759"/>
<organism evidence="1 2">
    <name type="scientific">Amniculicola lignicola CBS 123094</name>
    <dbReference type="NCBI Taxonomy" id="1392246"/>
    <lineage>
        <taxon>Eukaryota</taxon>
        <taxon>Fungi</taxon>
        <taxon>Dikarya</taxon>
        <taxon>Ascomycota</taxon>
        <taxon>Pezizomycotina</taxon>
        <taxon>Dothideomycetes</taxon>
        <taxon>Pleosporomycetidae</taxon>
        <taxon>Pleosporales</taxon>
        <taxon>Amniculicolaceae</taxon>
        <taxon>Amniculicola</taxon>
    </lineage>
</organism>
<reference evidence="1" key="1">
    <citation type="journal article" date="2020" name="Stud. Mycol.">
        <title>101 Dothideomycetes genomes: a test case for predicting lifestyles and emergence of pathogens.</title>
        <authorList>
            <person name="Haridas S."/>
            <person name="Albert R."/>
            <person name="Binder M."/>
            <person name="Bloem J."/>
            <person name="Labutti K."/>
            <person name="Salamov A."/>
            <person name="Andreopoulos B."/>
            <person name="Baker S."/>
            <person name="Barry K."/>
            <person name="Bills G."/>
            <person name="Bluhm B."/>
            <person name="Cannon C."/>
            <person name="Castanera R."/>
            <person name="Culley D."/>
            <person name="Daum C."/>
            <person name="Ezra D."/>
            <person name="Gonzalez J."/>
            <person name="Henrissat B."/>
            <person name="Kuo A."/>
            <person name="Liang C."/>
            <person name="Lipzen A."/>
            <person name="Lutzoni F."/>
            <person name="Magnuson J."/>
            <person name="Mondo S."/>
            <person name="Nolan M."/>
            <person name="Ohm R."/>
            <person name="Pangilinan J."/>
            <person name="Park H.-J."/>
            <person name="Ramirez L."/>
            <person name="Alfaro M."/>
            <person name="Sun H."/>
            <person name="Tritt A."/>
            <person name="Yoshinaga Y."/>
            <person name="Zwiers L.-H."/>
            <person name="Turgeon B."/>
            <person name="Goodwin S."/>
            <person name="Spatafora J."/>
            <person name="Crous P."/>
            <person name="Grigoriev I."/>
        </authorList>
    </citation>
    <scope>NUCLEOTIDE SEQUENCE</scope>
    <source>
        <strain evidence="1">CBS 123094</strain>
    </source>
</reference>
<proteinExistence type="predicted"/>
<dbReference type="EMBL" id="ML977564">
    <property type="protein sequence ID" value="KAF2005109.1"/>
    <property type="molecule type" value="Genomic_DNA"/>
</dbReference>
<evidence type="ECO:0000313" key="2">
    <source>
        <dbReference type="Proteomes" id="UP000799779"/>
    </source>
</evidence>
<name>A0A6A5WWI9_9PLEO</name>
<gene>
    <name evidence="1" type="ORF">P154DRAFT_353142</name>
</gene>
<evidence type="ECO:0000313" key="1">
    <source>
        <dbReference type="EMBL" id="KAF2005109.1"/>
    </source>
</evidence>
<sequence>MSLDSSRSSRTDSTHYFDLNMDEVDETAALIAPAAASSSSNAESTNSNLTSLQGVPVIQDGQSRSTTAVSEYEMVVPQWQHAQLIVVNHTNEYVPTPLDNTQDSSTTPLNRGRAPDGEDDLVLIYPSVVAFIDKPTLVILTGTIEGGSGPREIKVCRTTVRKLSTEWNNAVDGVTRSFWPSKSMPKLEMFQDEPTMLYLIMQIAHCHFAKMPKRLSFRNIVDLAIICNKYNSNHLLIPFLSDWVKPYKDRILEPGMEEWVFVAYQFGFEDDYLLLIDHLLMNCTVDDSNNLINPAGHRLTGHYPRNALAQIKHARQTLIQSLLTTVETFVTSMITTNACTHIAITTHPSISHPSHTVLHRQCTYINKGSVERYLGSHNYWPIPPVYTLQCSINTILNVLENIQAESLHEHEACHAGRRIKVKLGEVMAKCERPTVARMLEELRINGGKCRRAEDWSPPYRWWVL</sequence>
<keyword evidence="2" id="KW-1185">Reference proteome</keyword>
<dbReference type="Proteomes" id="UP000799779">
    <property type="component" value="Unassembled WGS sequence"/>
</dbReference>
<dbReference type="AlphaFoldDB" id="A0A6A5WWI9"/>
<protein>
    <submittedName>
        <fullName evidence="1">Uncharacterized protein</fullName>
    </submittedName>
</protein>